<dbReference type="PANTHER" id="PTHR24034">
    <property type="entry name" value="EGF-LIKE DOMAIN-CONTAINING PROTEIN"/>
    <property type="match status" value="1"/>
</dbReference>
<dbReference type="InParanoid" id="W5LNH3"/>
<dbReference type="Proteomes" id="UP000018467">
    <property type="component" value="Unassembled WGS sequence"/>
</dbReference>
<organism evidence="8 9">
    <name type="scientific">Astyanax mexicanus</name>
    <name type="common">Blind cave fish</name>
    <name type="synonym">Astyanax fasciatus mexicanus</name>
    <dbReference type="NCBI Taxonomy" id="7994"/>
    <lineage>
        <taxon>Eukaryota</taxon>
        <taxon>Metazoa</taxon>
        <taxon>Chordata</taxon>
        <taxon>Craniata</taxon>
        <taxon>Vertebrata</taxon>
        <taxon>Euteleostomi</taxon>
        <taxon>Actinopterygii</taxon>
        <taxon>Neopterygii</taxon>
        <taxon>Teleostei</taxon>
        <taxon>Ostariophysi</taxon>
        <taxon>Characiformes</taxon>
        <taxon>Characoidei</taxon>
        <taxon>Acestrorhamphidae</taxon>
        <taxon>Acestrorhamphinae</taxon>
        <taxon>Astyanax</taxon>
    </lineage>
</organism>
<keyword evidence="3" id="KW-1015">Disulfide bond</keyword>
<reference evidence="8" key="4">
    <citation type="submission" date="2025-09" db="UniProtKB">
        <authorList>
            <consortium name="Ensembl"/>
        </authorList>
    </citation>
    <scope>IDENTIFICATION</scope>
</reference>
<evidence type="ECO:0000256" key="6">
    <source>
        <dbReference type="SAM" id="SignalP"/>
    </source>
</evidence>
<dbReference type="PROSITE" id="PS00010">
    <property type="entry name" value="ASX_HYDROXYL"/>
    <property type="match status" value="1"/>
</dbReference>
<evidence type="ECO:0000313" key="9">
    <source>
        <dbReference type="Proteomes" id="UP000018467"/>
    </source>
</evidence>
<dbReference type="FunFam" id="2.10.25.10:FF:000010">
    <property type="entry name" value="Pro-epidermal growth factor"/>
    <property type="match status" value="1"/>
</dbReference>
<dbReference type="STRING" id="7994.ENSAMXP00000021385"/>
<dbReference type="InterPro" id="IPR018097">
    <property type="entry name" value="EGF_Ca-bd_CS"/>
</dbReference>
<comment type="caution">
    <text evidence="4">Lacks conserved residue(s) required for the propagation of feature annotation.</text>
</comment>
<evidence type="ECO:0000256" key="4">
    <source>
        <dbReference type="PROSITE-ProRule" id="PRU00076"/>
    </source>
</evidence>
<dbReference type="HOGENOM" id="CLU_062964_0_0_1"/>
<dbReference type="Pfam" id="PF14670">
    <property type="entry name" value="FXa_inhibition"/>
    <property type="match status" value="1"/>
</dbReference>
<dbReference type="PROSITE" id="PS01186">
    <property type="entry name" value="EGF_2"/>
    <property type="match status" value="1"/>
</dbReference>
<dbReference type="eggNOG" id="KOG1218">
    <property type="taxonomic scope" value="Eukaryota"/>
</dbReference>
<dbReference type="InterPro" id="IPR000742">
    <property type="entry name" value="EGF"/>
</dbReference>
<dbReference type="SMART" id="SM00179">
    <property type="entry name" value="EGF_CA"/>
    <property type="match status" value="1"/>
</dbReference>
<dbReference type="Bgee" id="ENSAMXG00000020762">
    <property type="expression patterns" value="Expressed in testis and 8 other cell types or tissues"/>
</dbReference>
<evidence type="ECO:0000256" key="2">
    <source>
        <dbReference type="ARBA" id="ARBA00022737"/>
    </source>
</evidence>
<evidence type="ECO:0000313" key="8">
    <source>
        <dbReference type="Ensembl" id="ENSAMXP00000021385.2"/>
    </source>
</evidence>
<reference evidence="8" key="3">
    <citation type="submission" date="2025-08" db="UniProtKB">
        <authorList>
            <consortium name="Ensembl"/>
        </authorList>
    </citation>
    <scope>IDENTIFICATION</scope>
</reference>
<reference evidence="9" key="2">
    <citation type="journal article" date="2014" name="Nat. Commun.">
        <title>The cavefish genome reveals candidate genes for eye loss.</title>
        <authorList>
            <person name="McGaugh S.E."/>
            <person name="Gross J.B."/>
            <person name="Aken B."/>
            <person name="Blin M."/>
            <person name="Borowsky R."/>
            <person name="Chalopin D."/>
            <person name="Hinaux H."/>
            <person name="Jeffery W.R."/>
            <person name="Keene A."/>
            <person name="Ma L."/>
            <person name="Minx P."/>
            <person name="Murphy D."/>
            <person name="O'Quin K.E."/>
            <person name="Retaux S."/>
            <person name="Rohner N."/>
            <person name="Searle S.M."/>
            <person name="Stahl B.A."/>
            <person name="Tabin C."/>
            <person name="Volff J.N."/>
            <person name="Yoshizawa M."/>
            <person name="Warren W.C."/>
        </authorList>
    </citation>
    <scope>NUCLEOTIDE SEQUENCE [LARGE SCALE GENOMIC DNA]</scope>
    <source>
        <strain evidence="9">female</strain>
    </source>
</reference>
<dbReference type="Gene3D" id="2.10.25.10">
    <property type="entry name" value="Laminin"/>
    <property type="match status" value="2"/>
</dbReference>
<evidence type="ECO:0000256" key="3">
    <source>
        <dbReference type="ARBA" id="ARBA00023157"/>
    </source>
</evidence>
<dbReference type="PROSITE" id="PS50026">
    <property type="entry name" value="EGF_3"/>
    <property type="match status" value="1"/>
</dbReference>
<dbReference type="SUPFAM" id="SSF57196">
    <property type="entry name" value="EGF/Laminin"/>
    <property type="match status" value="1"/>
</dbReference>
<dbReference type="InterPro" id="IPR050751">
    <property type="entry name" value="ECM_structural_protein"/>
</dbReference>
<keyword evidence="1 4" id="KW-0245">EGF-like domain</keyword>
<feature type="compositionally biased region" description="Low complexity" evidence="5">
    <location>
        <begin position="181"/>
        <end position="203"/>
    </location>
</feature>
<keyword evidence="9" id="KW-1185">Reference proteome</keyword>
<keyword evidence="6" id="KW-0732">Signal</keyword>
<reference evidence="9" key="1">
    <citation type="submission" date="2013-03" db="EMBL/GenBank/DDBJ databases">
        <authorList>
            <person name="Jeffery W."/>
            <person name="Warren W."/>
            <person name="Wilson R.K."/>
        </authorList>
    </citation>
    <scope>NUCLEOTIDE SEQUENCE</scope>
    <source>
        <strain evidence="9">female</strain>
    </source>
</reference>
<feature type="region of interest" description="Disordered" evidence="5">
    <location>
        <begin position="169"/>
        <end position="234"/>
    </location>
</feature>
<dbReference type="GO" id="GO:0005509">
    <property type="term" value="F:calcium ion binding"/>
    <property type="evidence" value="ECO:0007669"/>
    <property type="project" value="InterPro"/>
</dbReference>
<dbReference type="PANTHER" id="PTHR24034:SF175">
    <property type="entry name" value="COLLAGEN AND CALCIUM-BINDING EGF DOMAIN-CONTAINING PROTEIN 1"/>
    <property type="match status" value="1"/>
</dbReference>
<dbReference type="SMART" id="SM00181">
    <property type="entry name" value="EGF"/>
    <property type="match status" value="2"/>
</dbReference>
<feature type="signal peptide" evidence="6">
    <location>
        <begin position="1"/>
        <end position="17"/>
    </location>
</feature>
<dbReference type="InterPro" id="IPR000152">
    <property type="entry name" value="EGF-type_Asp/Asn_hydroxyl_site"/>
</dbReference>
<evidence type="ECO:0000259" key="7">
    <source>
        <dbReference type="PROSITE" id="PS50026"/>
    </source>
</evidence>
<protein>
    <recommendedName>
        <fullName evidence="7">EGF-like domain-containing protein</fullName>
    </recommendedName>
</protein>
<evidence type="ECO:0000256" key="5">
    <source>
        <dbReference type="SAM" id="MobiDB-lite"/>
    </source>
</evidence>
<evidence type="ECO:0000256" key="1">
    <source>
        <dbReference type="ARBA" id="ARBA00022536"/>
    </source>
</evidence>
<accession>W5LNH3</accession>
<proteinExistence type="predicted"/>
<dbReference type="GeneTree" id="ENSGT00390000014907"/>
<feature type="chain" id="PRO_5017449315" description="EGF-like domain-containing protein" evidence="6">
    <location>
        <begin position="18"/>
        <end position="290"/>
    </location>
</feature>
<dbReference type="Ensembl" id="ENSAMXT00000021385.2">
    <property type="protein sequence ID" value="ENSAMXP00000021385.2"/>
    <property type="gene ID" value="ENSAMXG00000020762.2"/>
</dbReference>
<dbReference type="InterPro" id="IPR001881">
    <property type="entry name" value="EGF-like_Ca-bd_dom"/>
</dbReference>
<dbReference type="PROSITE" id="PS01187">
    <property type="entry name" value="EGF_CA"/>
    <property type="match status" value="1"/>
</dbReference>
<sequence>MILYFSVVLVKLKVLSTRGCCCVDVCAGSPCEQQCTDNFGRVVCTCYNGYRFDRERHRQHIHPYCLDVDECEESNGTLCEHTCENTPGSFRCRCRAGYTLAADQRSCIPAHNTGSAGKSDNQMSAGSCSLTCQDIINMRTSLQQLKLRIGHTHSPGQFCKMQHSCSVLLGHPGPPGQKGEPGALGQPGPQGPRGDMGPMGPQPDLEHIKRGRRGPVVGCDRGAPGPRGPPGPPGSFDFLLLMMADIRHDIIELQEQVFGKRRDLNLDMTPNSVGEAELEDWGSGESLLNT</sequence>
<name>W5LNH3_ASTMX</name>
<feature type="domain" description="EGF-like" evidence="7">
    <location>
        <begin position="67"/>
        <end position="108"/>
    </location>
</feature>
<dbReference type="AlphaFoldDB" id="W5LNH3"/>
<keyword evidence="2" id="KW-0677">Repeat</keyword>